<name>G7K346_MEDTR</name>
<dbReference type="PaxDb" id="3880-AET00218"/>
<dbReference type="EMBL" id="CM001221">
    <property type="protein sequence ID" value="AET00218.1"/>
    <property type="molecule type" value="Genomic_DNA"/>
</dbReference>
<protein>
    <submittedName>
        <fullName evidence="1">Transmembrane protein, putative</fullName>
    </submittedName>
</protein>
<keyword evidence="1" id="KW-0472">Membrane</keyword>
<keyword evidence="1" id="KW-0812">Transmembrane</keyword>
<dbReference type="AlphaFoldDB" id="G7K346"/>
<proteinExistence type="predicted"/>
<gene>
    <name evidence="1" type="ordered locus">MTR_5g089610</name>
</gene>
<dbReference type="Proteomes" id="UP000002051">
    <property type="component" value="Chromosome 5"/>
</dbReference>
<reference evidence="1 3" key="1">
    <citation type="journal article" date="2011" name="Nature">
        <title>The Medicago genome provides insight into the evolution of rhizobial symbioses.</title>
        <authorList>
            <person name="Young N.D."/>
            <person name="Debelle F."/>
            <person name="Oldroyd G.E."/>
            <person name="Geurts R."/>
            <person name="Cannon S.B."/>
            <person name="Udvardi M.K."/>
            <person name="Benedito V.A."/>
            <person name="Mayer K.F."/>
            <person name="Gouzy J."/>
            <person name="Schoof H."/>
            <person name="Van de Peer Y."/>
            <person name="Proost S."/>
            <person name="Cook D.R."/>
            <person name="Meyers B.C."/>
            <person name="Spannagl M."/>
            <person name="Cheung F."/>
            <person name="De Mita S."/>
            <person name="Krishnakumar V."/>
            <person name="Gundlach H."/>
            <person name="Zhou S."/>
            <person name="Mudge J."/>
            <person name="Bharti A.K."/>
            <person name="Murray J.D."/>
            <person name="Naoumkina M.A."/>
            <person name="Rosen B."/>
            <person name="Silverstein K.A."/>
            <person name="Tang H."/>
            <person name="Rombauts S."/>
            <person name="Zhao P.X."/>
            <person name="Zhou P."/>
            <person name="Barbe V."/>
            <person name="Bardou P."/>
            <person name="Bechner M."/>
            <person name="Bellec A."/>
            <person name="Berger A."/>
            <person name="Berges H."/>
            <person name="Bidwell S."/>
            <person name="Bisseling T."/>
            <person name="Choisne N."/>
            <person name="Couloux A."/>
            <person name="Denny R."/>
            <person name="Deshpande S."/>
            <person name="Dai X."/>
            <person name="Doyle J.J."/>
            <person name="Dudez A.M."/>
            <person name="Farmer A.D."/>
            <person name="Fouteau S."/>
            <person name="Franken C."/>
            <person name="Gibelin C."/>
            <person name="Gish J."/>
            <person name="Goldstein S."/>
            <person name="Gonzalez A.J."/>
            <person name="Green P.J."/>
            <person name="Hallab A."/>
            <person name="Hartog M."/>
            <person name="Hua A."/>
            <person name="Humphray S.J."/>
            <person name="Jeong D.H."/>
            <person name="Jing Y."/>
            <person name="Jocker A."/>
            <person name="Kenton S.M."/>
            <person name="Kim D.J."/>
            <person name="Klee K."/>
            <person name="Lai H."/>
            <person name="Lang C."/>
            <person name="Lin S."/>
            <person name="Macmil S.L."/>
            <person name="Magdelenat G."/>
            <person name="Matthews L."/>
            <person name="McCorrison J."/>
            <person name="Monaghan E.L."/>
            <person name="Mun J.H."/>
            <person name="Najar F.Z."/>
            <person name="Nicholson C."/>
            <person name="Noirot C."/>
            <person name="O'Bleness M."/>
            <person name="Paule C.R."/>
            <person name="Poulain J."/>
            <person name="Prion F."/>
            <person name="Qin B."/>
            <person name="Qu C."/>
            <person name="Retzel E.F."/>
            <person name="Riddle C."/>
            <person name="Sallet E."/>
            <person name="Samain S."/>
            <person name="Samson N."/>
            <person name="Sanders I."/>
            <person name="Saurat O."/>
            <person name="Scarpelli C."/>
            <person name="Schiex T."/>
            <person name="Segurens B."/>
            <person name="Severin A.J."/>
            <person name="Sherrier D.J."/>
            <person name="Shi R."/>
            <person name="Sims S."/>
            <person name="Singer S.R."/>
            <person name="Sinharoy S."/>
            <person name="Sterck L."/>
            <person name="Viollet A."/>
            <person name="Wang B.B."/>
            <person name="Wang K."/>
            <person name="Wang M."/>
            <person name="Wang X."/>
            <person name="Warfsmann J."/>
            <person name="Weissenbach J."/>
            <person name="White D.D."/>
            <person name="White J.D."/>
            <person name="Wiley G.B."/>
            <person name="Wincker P."/>
            <person name="Xing Y."/>
            <person name="Yang L."/>
            <person name="Yao Z."/>
            <person name="Ying F."/>
            <person name="Zhai J."/>
            <person name="Zhou L."/>
            <person name="Zuber A."/>
            <person name="Denarie J."/>
            <person name="Dixon R.A."/>
            <person name="May G.D."/>
            <person name="Schwartz D.C."/>
            <person name="Rogers J."/>
            <person name="Quetier F."/>
            <person name="Town C.D."/>
            <person name="Roe B.A."/>
        </authorList>
    </citation>
    <scope>NUCLEOTIDE SEQUENCE [LARGE SCALE GENOMIC DNA]</scope>
    <source>
        <strain evidence="1">A17</strain>
        <strain evidence="2 3">cv. Jemalong A17</strain>
    </source>
</reference>
<reference evidence="1 3" key="2">
    <citation type="journal article" date="2014" name="BMC Genomics">
        <title>An improved genome release (version Mt4.0) for the model legume Medicago truncatula.</title>
        <authorList>
            <person name="Tang H."/>
            <person name="Krishnakumar V."/>
            <person name="Bidwell S."/>
            <person name="Rosen B."/>
            <person name="Chan A."/>
            <person name="Zhou S."/>
            <person name="Gentzbittel L."/>
            <person name="Childs K.L."/>
            <person name="Yandell M."/>
            <person name="Gundlach H."/>
            <person name="Mayer K.F."/>
            <person name="Schwartz D.C."/>
            <person name="Town C.D."/>
        </authorList>
    </citation>
    <scope>GENOME REANNOTATION</scope>
    <source>
        <strain evidence="2 3">cv. Jemalong A17</strain>
    </source>
</reference>
<reference evidence="2" key="3">
    <citation type="submission" date="2015-04" db="UniProtKB">
        <authorList>
            <consortium name="EnsemblPlants"/>
        </authorList>
    </citation>
    <scope>IDENTIFICATION</scope>
    <source>
        <strain evidence="2">cv. Jemalong A17</strain>
    </source>
</reference>
<accession>G7K346</accession>
<organism evidence="1 3">
    <name type="scientific">Medicago truncatula</name>
    <name type="common">Barrel medic</name>
    <name type="synonym">Medicago tribuloides</name>
    <dbReference type="NCBI Taxonomy" id="3880"/>
    <lineage>
        <taxon>Eukaryota</taxon>
        <taxon>Viridiplantae</taxon>
        <taxon>Streptophyta</taxon>
        <taxon>Embryophyta</taxon>
        <taxon>Tracheophyta</taxon>
        <taxon>Spermatophyta</taxon>
        <taxon>Magnoliopsida</taxon>
        <taxon>eudicotyledons</taxon>
        <taxon>Gunneridae</taxon>
        <taxon>Pentapetalae</taxon>
        <taxon>rosids</taxon>
        <taxon>fabids</taxon>
        <taxon>Fabales</taxon>
        <taxon>Fabaceae</taxon>
        <taxon>Papilionoideae</taxon>
        <taxon>50 kb inversion clade</taxon>
        <taxon>NPAAA clade</taxon>
        <taxon>Hologalegina</taxon>
        <taxon>IRL clade</taxon>
        <taxon>Trifolieae</taxon>
        <taxon>Medicago</taxon>
    </lineage>
</organism>
<evidence type="ECO:0000313" key="2">
    <source>
        <dbReference type="EnsemblPlants" id="AET00218"/>
    </source>
</evidence>
<keyword evidence="3" id="KW-1185">Reference proteome</keyword>
<evidence type="ECO:0000313" key="1">
    <source>
        <dbReference type="EMBL" id="AET00218.1"/>
    </source>
</evidence>
<dbReference type="HOGENOM" id="CLU_2964366_0_0_1"/>
<evidence type="ECO:0000313" key="3">
    <source>
        <dbReference type="Proteomes" id="UP000002051"/>
    </source>
</evidence>
<sequence>MVVFLMVLILGLFLAGLVVVFGGEACGGFGWFLSWCSWVVCGQWNVGGRSCFCVSSDDA</sequence>
<dbReference type="EnsemblPlants" id="AET00218">
    <property type="protein sequence ID" value="AET00218"/>
    <property type="gene ID" value="MTR_5g089610"/>
</dbReference>